<reference evidence="2" key="1">
    <citation type="journal article" date="2019" name="Int. J. Syst. Evol. Microbiol.">
        <title>The Global Catalogue of Microorganisms (GCM) 10K type strain sequencing project: providing services to taxonomists for standard genome sequencing and annotation.</title>
        <authorList>
            <consortium name="The Broad Institute Genomics Platform"/>
            <consortium name="The Broad Institute Genome Sequencing Center for Infectious Disease"/>
            <person name="Wu L."/>
            <person name="Ma J."/>
        </authorList>
    </citation>
    <scope>NUCLEOTIDE SEQUENCE [LARGE SCALE GENOMIC DNA]</scope>
    <source>
        <strain evidence="2">CGMCC 1.9106</strain>
    </source>
</reference>
<gene>
    <name evidence="1" type="ORF">ACFQO7_06510</name>
</gene>
<dbReference type="Proteomes" id="UP001596392">
    <property type="component" value="Unassembled WGS sequence"/>
</dbReference>
<organism evidence="1 2">
    <name type="scientific">Catellatospora aurea</name>
    <dbReference type="NCBI Taxonomy" id="1337874"/>
    <lineage>
        <taxon>Bacteria</taxon>
        <taxon>Bacillati</taxon>
        <taxon>Actinomycetota</taxon>
        <taxon>Actinomycetes</taxon>
        <taxon>Micromonosporales</taxon>
        <taxon>Micromonosporaceae</taxon>
        <taxon>Catellatospora</taxon>
    </lineage>
</organism>
<protein>
    <submittedName>
        <fullName evidence="1">Uncharacterized protein</fullName>
    </submittedName>
</protein>
<comment type="caution">
    <text evidence="1">The sequence shown here is derived from an EMBL/GenBank/DDBJ whole genome shotgun (WGS) entry which is preliminary data.</text>
</comment>
<evidence type="ECO:0000313" key="2">
    <source>
        <dbReference type="Proteomes" id="UP001596392"/>
    </source>
</evidence>
<dbReference type="RefSeq" id="WP_376805564.1">
    <property type="nucleotide sequence ID" value="NZ_JBHTAC010000005.1"/>
</dbReference>
<dbReference type="EMBL" id="JBHTAC010000005">
    <property type="protein sequence ID" value="MFC7242130.1"/>
    <property type="molecule type" value="Genomic_DNA"/>
</dbReference>
<name>A0ABW2GQ27_9ACTN</name>
<accession>A0ABW2GQ27</accession>
<keyword evidence="2" id="KW-1185">Reference proteome</keyword>
<evidence type="ECO:0000313" key="1">
    <source>
        <dbReference type="EMBL" id="MFC7242130.1"/>
    </source>
</evidence>
<sequence>MVRLTRKRLVIVVVAAALLIAGGGYAVHRAARFDLAATARRLDALTIRITGSAAELRANELLSYHRVEGGTAACMRERGQPWRIRPYVSYYQDFTDADLGYGDGWAGVLDSVTHLGRRVVRNAMGSARMPDETSPEKWHLRPGDDVTAWVAASNACRERYEHRDYHDTDPPVGAYDLVNLPGLLGPIAAHPTVLAAALPYSPCMAARGHTVGWDGRDDFLVRNWDLRREEAPIDGRPAGPGWVRAEAELTALYRDDAECRMPAYTAAMRLLSWRLDDWEAEHREQLDRIRADWERRLAEAARLPTEISLPPIAPRPSPGA</sequence>
<proteinExistence type="predicted"/>